<evidence type="ECO:0000313" key="2">
    <source>
        <dbReference type="EMBL" id="OEO29463.1"/>
    </source>
</evidence>
<evidence type="ECO:0000313" key="3">
    <source>
        <dbReference type="Proteomes" id="UP000095463"/>
    </source>
</evidence>
<evidence type="ECO:0008006" key="4">
    <source>
        <dbReference type="Google" id="ProtNLM"/>
    </source>
</evidence>
<dbReference type="RefSeq" id="WP_069911350.1">
    <property type="nucleotide sequence ID" value="NZ_LAJE02000285.1"/>
</dbReference>
<feature type="signal peptide" evidence="1">
    <location>
        <begin position="1"/>
        <end position="22"/>
    </location>
</feature>
<reference evidence="2 3" key="1">
    <citation type="journal article" date="2015" name="Genome Announc.">
        <title>Genome Assemblies of Three Soil-Associated Devosia species: D. insulae, D. limi, and D. soli.</title>
        <authorList>
            <person name="Hassan Y.I."/>
            <person name="Lepp D."/>
            <person name="Zhou T."/>
        </authorList>
    </citation>
    <scope>NUCLEOTIDE SEQUENCE [LARGE SCALE GENOMIC DNA]</scope>
    <source>
        <strain evidence="2 3">DS-56</strain>
    </source>
</reference>
<dbReference type="CDD" id="cd17511">
    <property type="entry name" value="YbjN_AmyR-like"/>
    <property type="match status" value="1"/>
</dbReference>
<protein>
    <recommendedName>
        <fullName evidence="4">YbjN domain-containing protein</fullName>
    </recommendedName>
</protein>
<organism evidence="2 3">
    <name type="scientific">Devosia insulae DS-56</name>
    <dbReference type="NCBI Taxonomy" id="1116389"/>
    <lineage>
        <taxon>Bacteria</taxon>
        <taxon>Pseudomonadati</taxon>
        <taxon>Pseudomonadota</taxon>
        <taxon>Alphaproteobacteria</taxon>
        <taxon>Hyphomicrobiales</taxon>
        <taxon>Devosiaceae</taxon>
        <taxon>Devosia</taxon>
    </lineage>
</organism>
<dbReference type="Pfam" id="PF10722">
    <property type="entry name" value="YbjN"/>
    <property type="match status" value="1"/>
</dbReference>
<dbReference type="EMBL" id="LAJE02000285">
    <property type="protein sequence ID" value="OEO29463.1"/>
    <property type="molecule type" value="Genomic_DNA"/>
</dbReference>
<sequence length="158" mass="17282">MTLRRLFTAMVLGSLASGPALAQSVIDGGKVDEIVTIARGYGAATLENQGDGNPRIAGNIKGVPYYVFFMNCTDHTACEDINFYAGFASIKPTMDALNAWNRDKRFGNAYLDADLDAAIEYDVNLEYGVTRENLDAAFGVWSVLLEQYTEYVGYKPSP</sequence>
<dbReference type="OrthoDB" id="33037at2"/>
<dbReference type="AlphaFoldDB" id="A0A1E5XLG6"/>
<dbReference type="InterPro" id="IPR019660">
    <property type="entry name" value="Put_sensory_transdc_reg_YbjN"/>
</dbReference>
<proteinExistence type="predicted"/>
<accession>A0A1E5XLG6</accession>
<comment type="caution">
    <text evidence="2">The sequence shown here is derived from an EMBL/GenBank/DDBJ whole genome shotgun (WGS) entry which is preliminary data.</text>
</comment>
<keyword evidence="3" id="KW-1185">Reference proteome</keyword>
<name>A0A1E5XLG6_9HYPH</name>
<gene>
    <name evidence="2" type="ORF">VW23_025935</name>
</gene>
<feature type="chain" id="PRO_5009190255" description="YbjN domain-containing protein" evidence="1">
    <location>
        <begin position="23"/>
        <end position="158"/>
    </location>
</feature>
<keyword evidence="1" id="KW-0732">Signal</keyword>
<evidence type="ECO:0000256" key="1">
    <source>
        <dbReference type="SAM" id="SignalP"/>
    </source>
</evidence>
<dbReference type="Proteomes" id="UP000095463">
    <property type="component" value="Unassembled WGS sequence"/>
</dbReference>